<gene>
    <name evidence="2" type="ORF">GGR44_001114</name>
</gene>
<keyword evidence="1" id="KW-0378">Hydrolase</keyword>
<dbReference type="GO" id="GO:0004113">
    <property type="term" value="F:2',3'-cyclic-nucleotide 3'-phosphodiesterase activity"/>
    <property type="evidence" value="ECO:0007669"/>
    <property type="project" value="InterPro"/>
</dbReference>
<sequence>MFDARGYPDALWAGVEPHEPLAHLHRKIDRMCVRCGLASERRAYLPHMTLARMGRAAGPVTPFLAENAGLSLPAFTVSTVTLFESHLSHNGAIYRQAAQYPAQGS</sequence>
<dbReference type="GO" id="GO:0008664">
    <property type="term" value="F:RNA 2',3'-cyclic 3'-phosphodiesterase activity"/>
    <property type="evidence" value="ECO:0007669"/>
    <property type="project" value="InterPro"/>
</dbReference>
<dbReference type="InterPro" id="IPR009097">
    <property type="entry name" value="Cyclic_Pdiesterase"/>
</dbReference>
<dbReference type="Proteomes" id="UP000552757">
    <property type="component" value="Unassembled WGS sequence"/>
</dbReference>
<proteinExistence type="predicted"/>
<dbReference type="Pfam" id="PF13563">
    <property type="entry name" value="2_5_RNA_ligase2"/>
    <property type="match status" value="1"/>
</dbReference>
<evidence type="ECO:0000256" key="1">
    <source>
        <dbReference type="ARBA" id="ARBA00022801"/>
    </source>
</evidence>
<keyword evidence="3" id="KW-1185">Reference proteome</keyword>
<evidence type="ECO:0000313" key="2">
    <source>
        <dbReference type="EMBL" id="MBB3981467.1"/>
    </source>
</evidence>
<dbReference type="InterPro" id="IPR004175">
    <property type="entry name" value="RNA_CPDase"/>
</dbReference>
<organism evidence="2 3">
    <name type="scientific">Sphingobium fontiphilum</name>
    <dbReference type="NCBI Taxonomy" id="944425"/>
    <lineage>
        <taxon>Bacteria</taxon>
        <taxon>Pseudomonadati</taxon>
        <taxon>Pseudomonadota</taxon>
        <taxon>Alphaproteobacteria</taxon>
        <taxon>Sphingomonadales</taxon>
        <taxon>Sphingomonadaceae</taxon>
        <taxon>Sphingobium</taxon>
    </lineage>
</organism>
<keyword evidence="2" id="KW-0436">Ligase</keyword>
<dbReference type="AlphaFoldDB" id="A0A7W6GNF9"/>
<dbReference type="PANTHER" id="PTHR35561">
    <property type="entry name" value="RNA 2',3'-CYCLIC PHOSPHODIESTERASE"/>
    <property type="match status" value="1"/>
</dbReference>
<dbReference type="EMBL" id="JACIEB010000002">
    <property type="protein sequence ID" value="MBB3981467.1"/>
    <property type="molecule type" value="Genomic_DNA"/>
</dbReference>
<name>A0A7W6GNF9_9SPHN</name>
<dbReference type="PANTHER" id="PTHR35561:SF1">
    <property type="entry name" value="RNA 2',3'-CYCLIC PHOSPHODIESTERASE"/>
    <property type="match status" value="1"/>
</dbReference>
<protein>
    <submittedName>
        <fullName evidence="2">2'-5' RNA ligase</fullName>
    </submittedName>
</protein>
<dbReference type="Gene3D" id="3.90.1140.10">
    <property type="entry name" value="Cyclic phosphodiesterase"/>
    <property type="match status" value="1"/>
</dbReference>
<accession>A0A7W6GNF9</accession>
<reference evidence="2 3" key="1">
    <citation type="submission" date="2020-08" db="EMBL/GenBank/DDBJ databases">
        <title>Genomic Encyclopedia of Type Strains, Phase IV (KMG-IV): sequencing the most valuable type-strain genomes for metagenomic binning, comparative biology and taxonomic classification.</title>
        <authorList>
            <person name="Goeker M."/>
        </authorList>
    </citation>
    <scope>NUCLEOTIDE SEQUENCE [LARGE SCALE GENOMIC DNA]</scope>
    <source>
        <strain evidence="2 3">DSM 29348</strain>
    </source>
</reference>
<dbReference type="SUPFAM" id="SSF55144">
    <property type="entry name" value="LigT-like"/>
    <property type="match status" value="1"/>
</dbReference>
<dbReference type="GO" id="GO:0016874">
    <property type="term" value="F:ligase activity"/>
    <property type="evidence" value="ECO:0007669"/>
    <property type="project" value="UniProtKB-KW"/>
</dbReference>
<dbReference type="NCBIfam" id="TIGR02258">
    <property type="entry name" value="2_5_ligase"/>
    <property type="match status" value="1"/>
</dbReference>
<comment type="caution">
    <text evidence="2">The sequence shown here is derived from an EMBL/GenBank/DDBJ whole genome shotgun (WGS) entry which is preliminary data.</text>
</comment>
<evidence type="ECO:0000313" key="3">
    <source>
        <dbReference type="Proteomes" id="UP000552757"/>
    </source>
</evidence>